<comment type="subunit">
    <text evidence="9">The complex comprises the extracytoplasmic solute receptor protein and the two transmembrane proteins.</text>
</comment>
<dbReference type="PANTHER" id="PTHR35011">
    <property type="entry name" value="2,3-DIKETO-L-GULONATE TRAP TRANSPORTER SMALL PERMEASE PROTEIN YIAM"/>
    <property type="match status" value="1"/>
</dbReference>
<evidence type="ECO:0000256" key="8">
    <source>
        <dbReference type="ARBA" id="ARBA00038436"/>
    </source>
</evidence>
<evidence type="ECO:0000256" key="4">
    <source>
        <dbReference type="ARBA" id="ARBA00022519"/>
    </source>
</evidence>
<evidence type="ECO:0000256" key="2">
    <source>
        <dbReference type="ARBA" id="ARBA00022448"/>
    </source>
</evidence>
<keyword evidence="7 9" id="KW-0472">Membrane</keyword>
<keyword evidence="6 9" id="KW-1133">Transmembrane helix</keyword>
<protein>
    <recommendedName>
        <fullName evidence="9">TRAP transporter small permease protein</fullName>
    </recommendedName>
</protein>
<feature type="domain" description="Tripartite ATP-independent periplasmic transporters DctQ component" evidence="11">
    <location>
        <begin position="29"/>
        <end position="159"/>
    </location>
</feature>
<comment type="subcellular location">
    <subcellularLocation>
        <location evidence="1 9">Cell inner membrane</location>
        <topology evidence="1 9">Multi-pass membrane protein</topology>
    </subcellularLocation>
</comment>
<proteinExistence type="inferred from homology"/>
<name>A0ABT1CQX7_9HYPH</name>
<feature type="transmembrane region" description="Helical" evidence="9">
    <location>
        <begin position="128"/>
        <end position="152"/>
    </location>
</feature>
<reference evidence="12 13" key="1">
    <citation type="submission" date="2020-01" db="EMBL/GenBank/DDBJ databases">
        <title>Genomes of bacteria type strains.</title>
        <authorList>
            <person name="Chen J."/>
            <person name="Zhu S."/>
            <person name="Yang J."/>
        </authorList>
    </citation>
    <scope>NUCLEOTIDE SEQUENCE [LARGE SCALE GENOMIC DNA]</scope>
    <source>
        <strain evidence="12 13">DSM 16655</strain>
    </source>
</reference>
<evidence type="ECO:0000256" key="10">
    <source>
        <dbReference type="SAM" id="MobiDB-lite"/>
    </source>
</evidence>
<comment type="function">
    <text evidence="9">Part of the tripartite ATP-independent periplasmic (TRAP) transport system.</text>
</comment>
<dbReference type="EMBL" id="JAAAML010000002">
    <property type="protein sequence ID" value="MCO6408600.1"/>
    <property type="molecule type" value="Genomic_DNA"/>
</dbReference>
<evidence type="ECO:0000256" key="9">
    <source>
        <dbReference type="RuleBase" id="RU369079"/>
    </source>
</evidence>
<keyword evidence="4 9" id="KW-0997">Cell inner membrane</keyword>
<dbReference type="PANTHER" id="PTHR35011:SF2">
    <property type="entry name" value="2,3-DIKETO-L-GULONATE TRAP TRANSPORTER SMALL PERMEASE PROTEIN YIAM"/>
    <property type="match status" value="1"/>
</dbReference>
<accession>A0ABT1CQX7</accession>
<comment type="caution">
    <text evidence="12">The sequence shown here is derived from an EMBL/GenBank/DDBJ whole genome shotgun (WGS) entry which is preliminary data.</text>
</comment>
<keyword evidence="3" id="KW-1003">Cell membrane</keyword>
<gene>
    <name evidence="12" type="ORF">GTW23_10480</name>
</gene>
<dbReference type="InterPro" id="IPR055348">
    <property type="entry name" value="DctQ"/>
</dbReference>
<feature type="compositionally biased region" description="Basic and acidic residues" evidence="10">
    <location>
        <begin position="163"/>
        <end position="175"/>
    </location>
</feature>
<evidence type="ECO:0000256" key="6">
    <source>
        <dbReference type="ARBA" id="ARBA00022989"/>
    </source>
</evidence>
<organism evidence="12 13">
    <name type="scientific">Hoeflea alexandrii</name>
    <dbReference type="NCBI Taxonomy" id="288436"/>
    <lineage>
        <taxon>Bacteria</taxon>
        <taxon>Pseudomonadati</taxon>
        <taxon>Pseudomonadota</taxon>
        <taxon>Alphaproteobacteria</taxon>
        <taxon>Hyphomicrobiales</taxon>
        <taxon>Rhizobiaceae</taxon>
        <taxon>Hoeflea</taxon>
    </lineage>
</organism>
<keyword evidence="13" id="KW-1185">Reference proteome</keyword>
<evidence type="ECO:0000256" key="5">
    <source>
        <dbReference type="ARBA" id="ARBA00022692"/>
    </source>
</evidence>
<keyword evidence="5 9" id="KW-0812">Transmembrane</keyword>
<evidence type="ECO:0000256" key="1">
    <source>
        <dbReference type="ARBA" id="ARBA00004429"/>
    </source>
</evidence>
<feature type="transmembrane region" description="Helical" evidence="9">
    <location>
        <begin position="47"/>
        <end position="71"/>
    </location>
</feature>
<feature type="transmembrane region" description="Helical" evidence="9">
    <location>
        <begin position="92"/>
        <end position="116"/>
    </location>
</feature>
<dbReference type="InterPro" id="IPR007387">
    <property type="entry name" value="TRAP_DctQ"/>
</dbReference>
<evidence type="ECO:0000313" key="12">
    <source>
        <dbReference type="EMBL" id="MCO6408600.1"/>
    </source>
</evidence>
<sequence length="182" mass="20020">MDYRAIYPLPLRLLSSLIDMILVLGGLSIVTLVFVNATLRGAAGFDLAWSLEVTAFLLLWTTFLGCAAAIARGAHMRVTEIVELFVPQGAHRFLLAAINIVVLVMMASLIFEGYSISSHTWAQRTTVLYWPVGFLYASMPVGIALSLIFHLFNMVHDWRSPPDRQDPPIAHHVDGADTGAVL</sequence>
<keyword evidence="2 9" id="KW-0813">Transport</keyword>
<evidence type="ECO:0000259" key="11">
    <source>
        <dbReference type="Pfam" id="PF04290"/>
    </source>
</evidence>
<dbReference type="RefSeq" id="WP_252915712.1">
    <property type="nucleotide sequence ID" value="NZ_JAAAML010000002.1"/>
</dbReference>
<evidence type="ECO:0000313" key="13">
    <source>
        <dbReference type="Proteomes" id="UP001320715"/>
    </source>
</evidence>
<comment type="similarity">
    <text evidence="8 9">Belongs to the TRAP transporter small permease family.</text>
</comment>
<dbReference type="Proteomes" id="UP001320715">
    <property type="component" value="Unassembled WGS sequence"/>
</dbReference>
<feature type="region of interest" description="Disordered" evidence="10">
    <location>
        <begin position="163"/>
        <end position="182"/>
    </location>
</feature>
<dbReference type="Pfam" id="PF04290">
    <property type="entry name" value="DctQ"/>
    <property type="match status" value="1"/>
</dbReference>
<feature type="transmembrane region" description="Helical" evidence="9">
    <location>
        <begin position="12"/>
        <end position="35"/>
    </location>
</feature>
<evidence type="ECO:0000256" key="7">
    <source>
        <dbReference type="ARBA" id="ARBA00023136"/>
    </source>
</evidence>
<evidence type="ECO:0000256" key="3">
    <source>
        <dbReference type="ARBA" id="ARBA00022475"/>
    </source>
</evidence>